<evidence type="ECO:0000256" key="11">
    <source>
        <dbReference type="SAM" id="Coils"/>
    </source>
</evidence>
<evidence type="ECO:0000256" key="1">
    <source>
        <dbReference type="ARBA" id="ARBA00004123"/>
    </source>
</evidence>
<evidence type="ECO:0000313" key="12">
    <source>
        <dbReference type="EMBL" id="QID79109.1"/>
    </source>
</evidence>
<dbReference type="Proteomes" id="UP000501346">
    <property type="component" value="Chromosome ScV"/>
</dbReference>
<comment type="subcellular location">
    <subcellularLocation>
        <location evidence="2">Chromosome</location>
        <location evidence="2">Centromere</location>
        <location evidence="2">Kinetochore</location>
    </subcellularLocation>
    <subcellularLocation>
        <location evidence="1">Nucleus</location>
    </subcellularLocation>
</comment>
<dbReference type="OrthoDB" id="4056921at2759"/>
<dbReference type="GO" id="GO:0005634">
    <property type="term" value="C:nucleus"/>
    <property type="evidence" value="ECO:0007669"/>
    <property type="project" value="UniProtKB-SubCell"/>
</dbReference>
<feature type="coiled-coil region" evidence="11">
    <location>
        <begin position="36"/>
        <end position="77"/>
    </location>
</feature>
<dbReference type="InterPro" id="IPR038066">
    <property type="entry name" value="Spc24_Fungi_globular_sf"/>
</dbReference>
<accession>A0A6C1DQD4</accession>
<keyword evidence="8" id="KW-0539">Nucleus</keyword>
<proteinExistence type="predicted"/>
<evidence type="ECO:0000256" key="2">
    <source>
        <dbReference type="ARBA" id="ARBA00004629"/>
    </source>
</evidence>
<evidence type="ECO:0000256" key="7">
    <source>
        <dbReference type="ARBA" id="ARBA00023054"/>
    </source>
</evidence>
<keyword evidence="7 11" id="KW-0175">Coiled coil</keyword>
<keyword evidence="3" id="KW-0158">Chromosome</keyword>
<dbReference type="SUPFAM" id="SSF143026">
    <property type="entry name" value="Kinetochore globular domain"/>
    <property type="match status" value="1"/>
</dbReference>
<gene>
    <name evidence="12" type="primary">SPC25</name>
    <name evidence="12" type="ORF">GRS66_001348</name>
</gene>
<evidence type="ECO:0000256" key="6">
    <source>
        <dbReference type="ARBA" id="ARBA00022838"/>
    </source>
</evidence>
<protein>
    <submittedName>
        <fullName evidence="12">Kinetochore-associated Ndc80 complex subunit spc25</fullName>
    </submittedName>
</protein>
<dbReference type="AlphaFoldDB" id="A0A6C1DQD4"/>
<dbReference type="GO" id="GO:0051301">
    <property type="term" value="P:cell division"/>
    <property type="evidence" value="ECO:0007669"/>
    <property type="project" value="UniProtKB-KW"/>
</dbReference>
<organism evidence="12 13">
    <name type="scientific">Saccharomyces pastorianus</name>
    <name type="common">Lager yeast</name>
    <name type="synonym">Saccharomyces cerevisiae x Saccharomyces eubayanus</name>
    <dbReference type="NCBI Taxonomy" id="27292"/>
    <lineage>
        <taxon>Eukaryota</taxon>
        <taxon>Fungi</taxon>
        <taxon>Dikarya</taxon>
        <taxon>Ascomycota</taxon>
        <taxon>Saccharomycotina</taxon>
        <taxon>Saccharomycetes</taxon>
        <taxon>Saccharomycetales</taxon>
        <taxon>Saccharomycetaceae</taxon>
        <taxon>Saccharomyces</taxon>
    </lineage>
</organism>
<keyword evidence="13" id="KW-1185">Reference proteome</keyword>
<sequence>MASIDAFSDLERRMDGFQKDVAQVLARQQNHAPQQLQQFQAEMRQLHNQHQHLIDELQRLATQRTALQQQIHAAQQATNTTRAQWRSYHERESELSRRQSTLAAQSRELDSLLQQRGKECVQLRARWAAQSGNDAAEVALYERLLQLRVLPGASDVHDVRFVFGDDSRCWIEVAMHGDHVIGNSHPELDPKSRATLEHVLTVQGDLAAFLVVARDMLLASL</sequence>
<evidence type="ECO:0000256" key="5">
    <source>
        <dbReference type="ARBA" id="ARBA00022776"/>
    </source>
</evidence>
<evidence type="ECO:0000256" key="3">
    <source>
        <dbReference type="ARBA" id="ARBA00022454"/>
    </source>
</evidence>
<keyword evidence="4" id="KW-0132">Cell division</keyword>
<keyword evidence="5" id="KW-0498">Mitosis</keyword>
<name>A0A6C1DQD4_SACPS</name>
<evidence type="ECO:0000256" key="8">
    <source>
        <dbReference type="ARBA" id="ARBA00023242"/>
    </source>
</evidence>
<evidence type="ECO:0000256" key="4">
    <source>
        <dbReference type="ARBA" id="ARBA00022618"/>
    </source>
</evidence>
<keyword evidence="9" id="KW-0131">Cell cycle</keyword>
<dbReference type="GO" id="GO:0000776">
    <property type="term" value="C:kinetochore"/>
    <property type="evidence" value="ECO:0007669"/>
    <property type="project" value="UniProtKB-KW"/>
</dbReference>
<evidence type="ECO:0000256" key="10">
    <source>
        <dbReference type="ARBA" id="ARBA00023328"/>
    </source>
</evidence>
<dbReference type="EMBL" id="CP048986">
    <property type="protein sequence ID" value="QID79109.1"/>
    <property type="molecule type" value="Genomic_DNA"/>
</dbReference>
<keyword evidence="6" id="KW-0995">Kinetochore</keyword>
<reference evidence="12 13" key="1">
    <citation type="journal article" date="2019" name="BMC Genomics">
        <title>Chromosome level assembly and comparative genome analysis confirm lager-brewing yeasts originated from a single hybridization.</title>
        <authorList>
            <person name="Salazar A.N."/>
            <person name="Gorter de Vries A.R."/>
            <person name="van den Broek M."/>
            <person name="Brouwers N."/>
            <person name="de la Torre Cortes P."/>
            <person name="Kuijpers N.G.A."/>
            <person name="Daran J.G."/>
            <person name="Abeel T."/>
        </authorList>
    </citation>
    <scope>NUCLEOTIDE SEQUENCE [LARGE SCALE GENOMIC DNA]</scope>
    <source>
        <strain evidence="12 13">CBS 1483</strain>
    </source>
</reference>
<keyword evidence="10" id="KW-0137">Centromere</keyword>
<evidence type="ECO:0000313" key="13">
    <source>
        <dbReference type="Proteomes" id="UP000501346"/>
    </source>
</evidence>
<evidence type="ECO:0000256" key="9">
    <source>
        <dbReference type="ARBA" id="ARBA00023306"/>
    </source>
</evidence>
<dbReference type="Gene3D" id="3.30.457.50">
    <property type="entry name" value="Chromosome segregation protein Spc25"/>
    <property type="match status" value="2"/>
</dbReference>